<feature type="binding site" evidence="18">
    <location>
        <position position="380"/>
    </location>
    <ligand>
        <name>UDP-N-acetyl-alpha-D-glucosamine</name>
        <dbReference type="ChEBI" id="CHEBI:57705"/>
    </ligand>
</feature>
<comment type="catalytic activity">
    <reaction evidence="16 18">
        <text>N-acetyl-alpha-D-glucosamine 1-phosphate + UTP + H(+) = UDP-N-acetyl-alpha-D-glucosamine + diphosphate</text>
        <dbReference type="Rhea" id="RHEA:13509"/>
        <dbReference type="ChEBI" id="CHEBI:15378"/>
        <dbReference type="ChEBI" id="CHEBI:33019"/>
        <dbReference type="ChEBI" id="CHEBI:46398"/>
        <dbReference type="ChEBI" id="CHEBI:57705"/>
        <dbReference type="ChEBI" id="CHEBI:57776"/>
        <dbReference type="EC" id="2.7.7.23"/>
    </reaction>
</comment>
<dbReference type="UniPathway" id="UPA00113">
    <property type="reaction ID" value="UER00532"/>
</dbReference>
<dbReference type="Pfam" id="PF25087">
    <property type="entry name" value="GMPPB_C"/>
    <property type="match status" value="1"/>
</dbReference>
<keyword evidence="14 18" id="KW-0961">Cell wall biogenesis/degradation</keyword>
<keyword evidence="6 18" id="KW-0548">Nucleotidyltransferase</keyword>
<evidence type="ECO:0000256" key="16">
    <source>
        <dbReference type="ARBA" id="ARBA00048493"/>
    </source>
</evidence>
<comment type="similarity">
    <text evidence="3 18">In the N-terminal section; belongs to the N-acetylglucosamine-1-phosphate uridyltransferase family.</text>
</comment>
<dbReference type="GO" id="GO:0009252">
    <property type="term" value="P:peptidoglycan biosynthetic process"/>
    <property type="evidence" value="ECO:0007669"/>
    <property type="project" value="UniProtKB-UniRule"/>
</dbReference>
<dbReference type="Pfam" id="PF00132">
    <property type="entry name" value="Hexapep"/>
    <property type="match status" value="1"/>
</dbReference>
<dbReference type="SUPFAM" id="SSF51161">
    <property type="entry name" value="Trimeric LpxA-like enzymes"/>
    <property type="match status" value="1"/>
</dbReference>
<keyword evidence="5 18" id="KW-0808">Transferase</keyword>
<keyword evidence="12 18" id="KW-0511">Multifunctional enzyme</keyword>
<feature type="binding site" evidence="18">
    <location>
        <position position="336"/>
    </location>
    <ligand>
        <name>UDP-N-acetyl-alpha-D-glucosamine</name>
        <dbReference type="ChEBI" id="CHEBI:57705"/>
    </ligand>
</feature>
<comment type="similarity">
    <text evidence="2 18">In the C-terminal section; belongs to the transferase hexapeptide repeat family.</text>
</comment>
<feature type="binding site" evidence="18">
    <location>
        <position position="354"/>
    </location>
    <ligand>
        <name>UDP-N-acetyl-alpha-D-glucosamine</name>
        <dbReference type="ChEBI" id="CHEBI:57705"/>
    </ligand>
</feature>
<dbReference type="GO" id="GO:0009245">
    <property type="term" value="P:lipid A biosynthetic process"/>
    <property type="evidence" value="ECO:0007669"/>
    <property type="project" value="UniProtKB-UniRule"/>
</dbReference>
<evidence type="ECO:0000256" key="10">
    <source>
        <dbReference type="ARBA" id="ARBA00022960"/>
    </source>
</evidence>
<evidence type="ECO:0000256" key="6">
    <source>
        <dbReference type="ARBA" id="ARBA00022695"/>
    </source>
</evidence>
<feature type="binding site" evidence="18">
    <location>
        <position position="142"/>
    </location>
    <ligand>
        <name>UDP-N-acetyl-alpha-D-glucosamine</name>
        <dbReference type="ChEBI" id="CHEBI:57705"/>
    </ligand>
</feature>
<reference evidence="21 22" key="1">
    <citation type="submission" date="2011-11" db="EMBL/GenBank/DDBJ databases">
        <title>Improved High-Quality Draft sequence of Beggiatoa alba B18lD.</title>
        <authorList>
            <consortium name="US DOE Joint Genome Institute"/>
            <person name="Lucas S."/>
            <person name="Han J."/>
            <person name="Lapidus A."/>
            <person name="Cheng J.-F."/>
            <person name="Goodwin L."/>
            <person name="Pitluck S."/>
            <person name="Peters L."/>
            <person name="Mikhailova N."/>
            <person name="Held B."/>
            <person name="Detter J.C."/>
            <person name="Han C."/>
            <person name="Tapia R."/>
            <person name="Land M."/>
            <person name="Hauser L."/>
            <person name="Kyrpides N."/>
            <person name="Ivanova N."/>
            <person name="Pagani I."/>
            <person name="Samuel K."/>
            <person name="Teske A."/>
            <person name="Mueller J."/>
            <person name="Woyke T."/>
        </authorList>
    </citation>
    <scope>NUCLEOTIDE SEQUENCE [LARGE SCALE GENOMIC DNA]</scope>
    <source>
        <strain evidence="21 22">B18LD</strain>
    </source>
</reference>
<dbReference type="GO" id="GO:0000287">
    <property type="term" value="F:magnesium ion binding"/>
    <property type="evidence" value="ECO:0007669"/>
    <property type="project" value="UniProtKB-UniRule"/>
</dbReference>
<dbReference type="STRING" id="395493.BegalDRAFT_0836"/>
<evidence type="ECO:0000256" key="1">
    <source>
        <dbReference type="ARBA" id="ARBA00004496"/>
    </source>
</evidence>
<organism evidence="21 22">
    <name type="scientific">Beggiatoa alba B18LD</name>
    <dbReference type="NCBI Taxonomy" id="395493"/>
    <lineage>
        <taxon>Bacteria</taxon>
        <taxon>Pseudomonadati</taxon>
        <taxon>Pseudomonadota</taxon>
        <taxon>Gammaproteobacteria</taxon>
        <taxon>Thiotrichales</taxon>
        <taxon>Thiotrichaceae</taxon>
        <taxon>Beggiatoa</taxon>
    </lineage>
</organism>
<dbReference type="Gene3D" id="3.90.550.10">
    <property type="entry name" value="Spore Coat Polysaccharide Biosynthesis Protein SpsA, Chain A"/>
    <property type="match status" value="1"/>
</dbReference>
<dbReference type="CDD" id="cd02540">
    <property type="entry name" value="GT2_GlmU_N_bac"/>
    <property type="match status" value="1"/>
</dbReference>
<evidence type="ECO:0000256" key="7">
    <source>
        <dbReference type="ARBA" id="ARBA00022723"/>
    </source>
</evidence>
<evidence type="ECO:0000256" key="11">
    <source>
        <dbReference type="ARBA" id="ARBA00022984"/>
    </source>
</evidence>
<comment type="function">
    <text evidence="17 18">Catalyzes the last two sequential reactions in the de novo biosynthetic pathway for UDP-N-acetylglucosamine (UDP-GlcNAc). The C-terminal domain catalyzes the transfer of acetyl group from acetyl coenzyme A to glucosamine-1-phosphate (GlcN-1-P) to produce N-acetylglucosamine-1-phosphate (GlcNAc-1-P), which is converted into UDP-GlcNAc by the transfer of uridine 5-monophosphate (from uridine 5-triphosphate), a reaction catalyzed by the N-terminal domain.</text>
</comment>
<keyword evidence="8 18" id="KW-0677">Repeat</keyword>
<evidence type="ECO:0000256" key="4">
    <source>
        <dbReference type="ARBA" id="ARBA00022490"/>
    </source>
</evidence>
<dbReference type="eggNOG" id="COG1207">
    <property type="taxonomic scope" value="Bacteria"/>
</dbReference>
<evidence type="ECO:0000256" key="15">
    <source>
        <dbReference type="ARBA" id="ARBA00048247"/>
    </source>
</evidence>
<keyword evidence="7 18" id="KW-0479">Metal-binding</keyword>
<feature type="region of interest" description="N-acetyltransferase" evidence="18">
    <location>
        <begin position="254"/>
        <end position="458"/>
    </location>
</feature>
<feature type="binding site" evidence="18">
    <location>
        <position position="443"/>
    </location>
    <ligand>
        <name>acetyl-CoA</name>
        <dbReference type="ChEBI" id="CHEBI:57288"/>
    </ligand>
</feature>
<keyword evidence="13 18" id="KW-0012">Acyltransferase</keyword>
<dbReference type="HOGENOM" id="CLU_029499_15_2_6"/>
<dbReference type="GO" id="GO:0008360">
    <property type="term" value="P:regulation of cell shape"/>
    <property type="evidence" value="ECO:0007669"/>
    <property type="project" value="UniProtKB-KW"/>
</dbReference>
<feature type="binding site" evidence="18">
    <location>
        <position position="383"/>
    </location>
    <ligand>
        <name>acetyl-CoA</name>
        <dbReference type="ChEBI" id="CHEBI:57288"/>
    </ligand>
</feature>
<evidence type="ECO:0000256" key="5">
    <source>
        <dbReference type="ARBA" id="ARBA00022679"/>
    </source>
</evidence>
<accession>I3CDQ3</accession>
<comment type="catalytic activity">
    <reaction evidence="15 18">
        <text>alpha-D-glucosamine 1-phosphate + acetyl-CoA = N-acetyl-alpha-D-glucosamine 1-phosphate + CoA + H(+)</text>
        <dbReference type="Rhea" id="RHEA:13725"/>
        <dbReference type="ChEBI" id="CHEBI:15378"/>
        <dbReference type="ChEBI" id="CHEBI:57287"/>
        <dbReference type="ChEBI" id="CHEBI:57288"/>
        <dbReference type="ChEBI" id="CHEBI:57776"/>
        <dbReference type="ChEBI" id="CHEBI:58516"/>
        <dbReference type="EC" id="2.3.1.157"/>
    </reaction>
</comment>
<feature type="binding site" evidence="18">
    <location>
        <position position="157"/>
    </location>
    <ligand>
        <name>UDP-N-acetyl-alpha-D-glucosamine</name>
        <dbReference type="ChEBI" id="CHEBI:57705"/>
    </ligand>
</feature>
<evidence type="ECO:0000256" key="2">
    <source>
        <dbReference type="ARBA" id="ARBA00007707"/>
    </source>
</evidence>
<dbReference type="AlphaFoldDB" id="I3CDQ3"/>
<evidence type="ECO:0000256" key="13">
    <source>
        <dbReference type="ARBA" id="ARBA00023315"/>
    </source>
</evidence>
<feature type="region of interest" description="Pyrophosphorylase" evidence="18">
    <location>
        <begin position="1"/>
        <end position="232"/>
    </location>
</feature>
<dbReference type="InterPro" id="IPR029044">
    <property type="entry name" value="Nucleotide-diphossugar_trans"/>
</dbReference>
<dbReference type="UniPathway" id="UPA00973"/>
<protein>
    <recommendedName>
        <fullName evidence="18">Bifunctional protein GlmU</fullName>
    </recommendedName>
    <domain>
        <recommendedName>
            <fullName evidence="18">UDP-N-acetylglucosamine pyrophosphorylase</fullName>
            <ecNumber evidence="18">2.7.7.23</ecNumber>
        </recommendedName>
        <alternativeName>
            <fullName evidence="18">N-acetylglucosamine-1-phosphate uridyltransferase</fullName>
        </alternativeName>
    </domain>
    <domain>
        <recommendedName>
            <fullName evidence="18">Glucosamine-1-phosphate N-acetyltransferase</fullName>
            <ecNumber evidence="18">2.3.1.157</ecNumber>
        </recommendedName>
    </domain>
</protein>
<feature type="binding site" evidence="18">
    <location>
        <begin position="389"/>
        <end position="390"/>
    </location>
    <ligand>
        <name>acetyl-CoA</name>
        <dbReference type="ChEBI" id="CHEBI:57288"/>
    </ligand>
</feature>
<name>I3CDQ3_9GAMM</name>
<dbReference type="EMBL" id="JH600070">
    <property type="protein sequence ID" value="EIJ41746.1"/>
    <property type="molecule type" value="Genomic_DNA"/>
</dbReference>
<comment type="subcellular location">
    <subcellularLocation>
        <location evidence="1 18">Cytoplasm</location>
    </subcellularLocation>
</comment>
<feature type="domain" description="Mannose-1-phosphate guanyltransferase C-terminal" evidence="20">
    <location>
        <begin position="266"/>
        <end position="358"/>
    </location>
</feature>
<dbReference type="InterPro" id="IPR056729">
    <property type="entry name" value="GMPPB_C"/>
</dbReference>
<comment type="subunit">
    <text evidence="18">Homotrimer.</text>
</comment>
<dbReference type="GO" id="GO:0000902">
    <property type="term" value="P:cell morphogenesis"/>
    <property type="evidence" value="ECO:0007669"/>
    <property type="project" value="UniProtKB-UniRule"/>
</dbReference>
<evidence type="ECO:0000256" key="14">
    <source>
        <dbReference type="ARBA" id="ARBA00023316"/>
    </source>
</evidence>
<dbReference type="GO" id="GO:0003977">
    <property type="term" value="F:UDP-N-acetylglucosamine diphosphorylase activity"/>
    <property type="evidence" value="ECO:0007669"/>
    <property type="project" value="UniProtKB-UniRule"/>
</dbReference>
<dbReference type="EC" id="2.3.1.157" evidence="18"/>
<evidence type="ECO:0000256" key="17">
    <source>
        <dbReference type="ARBA" id="ARBA00049628"/>
    </source>
</evidence>
<gene>
    <name evidence="18" type="primary">glmU</name>
    <name evidence="21" type="ORF">BegalDRAFT_0836</name>
</gene>
<evidence type="ECO:0000256" key="18">
    <source>
        <dbReference type="HAMAP-Rule" id="MF_01631"/>
    </source>
</evidence>
<dbReference type="InterPro" id="IPR011004">
    <property type="entry name" value="Trimer_LpxA-like_sf"/>
</dbReference>
<feature type="binding site" evidence="18">
    <location>
        <position position="78"/>
    </location>
    <ligand>
        <name>UDP-N-acetyl-alpha-D-glucosamine</name>
        <dbReference type="ChEBI" id="CHEBI:57705"/>
    </ligand>
</feature>
<dbReference type="PANTHER" id="PTHR43584">
    <property type="entry name" value="NUCLEOTIDYL TRANSFERASE"/>
    <property type="match status" value="1"/>
</dbReference>
<dbReference type="GO" id="GO:0016020">
    <property type="term" value="C:membrane"/>
    <property type="evidence" value="ECO:0007669"/>
    <property type="project" value="GOC"/>
</dbReference>
<feature type="binding site" evidence="18">
    <location>
        <position position="107"/>
    </location>
    <ligand>
        <name>Mg(2+)</name>
        <dbReference type="ChEBI" id="CHEBI:18420"/>
    </ligand>
</feature>
<feature type="binding site" evidence="18">
    <location>
        <position position="27"/>
    </location>
    <ligand>
        <name>UDP-N-acetyl-alpha-D-glucosamine</name>
        <dbReference type="ChEBI" id="CHEBI:57705"/>
    </ligand>
</feature>
<feature type="binding site" evidence="18">
    <location>
        <position position="230"/>
    </location>
    <ligand>
        <name>Mg(2+)</name>
        <dbReference type="ChEBI" id="CHEBI:18420"/>
    </ligand>
</feature>
<feature type="active site" description="Proton acceptor" evidence="18">
    <location>
        <position position="366"/>
    </location>
</feature>
<dbReference type="PANTHER" id="PTHR43584:SF3">
    <property type="entry name" value="BIFUNCTIONAL PROTEIN GLMU"/>
    <property type="match status" value="1"/>
</dbReference>
<dbReference type="GO" id="GO:0071555">
    <property type="term" value="P:cell wall organization"/>
    <property type="evidence" value="ECO:0007669"/>
    <property type="project" value="UniProtKB-KW"/>
</dbReference>
<feature type="binding site" evidence="18">
    <location>
        <position position="426"/>
    </location>
    <ligand>
        <name>acetyl-CoA</name>
        <dbReference type="ChEBI" id="CHEBI:57288"/>
    </ligand>
</feature>
<dbReference type="GO" id="GO:0019134">
    <property type="term" value="F:glucosamine-1-phosphate N-acetyltransferase activity"/>
    <property type="evidence" value="ECO:0007669"/>
    <property type="project" value="UniProtKB-UniRule"/>
</dbReference>
<feature type="domain" description="MobA-like NTP transferase" evidence="19">
    <location>
        <begin position="11"/>
        <end position="139"/>
    </location>
</feature>
<evidence type="ECO:0000256" key="9">
    <source>
        <dbReference type="ARBA" id="ARBA00022842"/>
    </source>
</evidence>
<dbReference type="InterPro" id="IPR038009">
    <property type="entry name" value="GlmU_C_LbH"/>
</dbReference>
<sequence>MTTTPDSLALVILAAGQGKRMYSDLPKVLHQLADKPLLQHVLETAYQLQPQQLYLVYGHGGTQLKTAFAQAPVTWVEQAQQLGTGHAVAQVLPYLTNQQRLLVLYGDVPLIPAQTLLNLCEKTPPEQVGVLTMTVDNPHGYGRIVRDTSGKVCKIIEEKDADETIKAIREINTGIMLIPINPLRKWLQQLTNHNAQGEYYLTDIIALAVQEAVGITTHAPAHEYDVLGVNDRLQLATLERYYQQQQVTQLMQQGLSVRDPARLDIRGQVNIGRDVCVDINVIFEGTVKLGNRVKIGAHCVLKDVDIADDVEIRSHCVLESCAIGAGSLIGPFARLRPETVLAEQVHIGNFVEVKKTTVGTGSKINHLSYIGDSEIGAQVNIGAGTITCNYDGVNKFKTVIEDNAFIGSDTQLVAPVRVAKGATIGAGSTVVRDTPADKLTLSRAQQVTIEHWQRPIKK</sequence>
<dbReference type="EC" id="2.7.7.23" evidence="18"/>
<evidence type="ECO:0000259" key="20">
    <source>
        <dbReference type="Pfam" id="PF25087"/>
    </source>
</evidence>
<evidence type="ECO:0000313" key="21">
    <source>
        <dbReference type="EMBL" id="EIJ41746.1"/>
    </source>
</evidence>
<proteinExistence type="inferred from homology"/>
<dbReference type="InterPro" id="IPR001451">
    <property type="entry name" value="Hexapep"/>
</dbReference>
<dbReference type="InterPro" id="IPR050065">
    <property type="entry name" value="GlmU-like"/>
</dbReference>
<dbReference type="GO" id="GO:0005737">
    <property type="term" value="C:cytoplasm"/>
    <property type="evidence" value="ECO:0007669"/>
    <property type="project" value="UniProtKB-SubCell"/>
</dbReference>
<evidence type="ECO:0000256" key="3">
    <source>
        <dbReference type="ARBA" id="ARBA00007947"/>
    </source>
</evidence>
<feature type="binding site" evidence="18">
    <location>
        <begin position="105"/>
        <end position="107"/>
    </location>
    <ligand>
        <name>UDP-N-acetyl-alpha-D-glucosamine</name>
        <dbReference type="ChEBI" id="CHEBI:57705"/>
    </ligand>
</feature>
<comment type="pathway">
    <text evidence="18">Nucleotide-sugar biosynthesis; UDP-N-acetyl-alpha-D-glucosamine biosynthesis; N-acetyl-alpha-D-glucosamine 1-phosphate from alpha-D-glucosamine 6-phosphate (route II): step 2/2.</text>
</comment>
<comment type="pathway">
    <text evidence="18">Bacterial outer membrane biogenesis; LPS lipid A biosynthesis.</text>
</comment>
<keyword evidence="11 18" id="KW-0573">Peptidoglycan synthesis</keyword>
<comment type="pathway">
    <text evidence="18">Nucleotide-sugar biosynthesis; UDP-N-acetyl-alpha-D-glucosamine biosynthesis; UDP-N-acetyl-alpha-D-glucosamine from N-acetyl-alpha-D-glucosamine 1-phosphate: step 1/1.</text>
</comment>
<keyword evidence="22" id="KW-1185">Reference proteome</keyword>
<feature type="binding site" evidence="18">
    <location>
        <position position="369"/>
    </location>
    <ligand>
        <name>UDP-N-acetyl-alpha-D-glucosamine</name>
        <dbReference type="ChEBI" id="CHEBI:57705"/>
    </ligand>
</feature>
<dbReference type="GO" id="GO:0006048">
    <property type="term" value="P:UDP-N-acetylglucosamine biosynthetic process"/>
    <property type="evidence" value="ECO:0007669"/>
    <property type="project" value="UniProtKB-UniPathway"/>
</dbReference>
<evidence type="ECO:0000256" key="12">
    <source>
        <dbReference type="ARBA" id="ARBA00023268"/>
    </source>
</evidence>
<evidence type="ECO:0000256" key="8">
    <source>
        <dbReference type="ARBA" id="ARBA00022737"/>
    </source>
</evidence>
<feature type="region of interest" description="Linker" evidence="18">
    <location>
        <begin position="233"/>
        <end position="253"/>
    </location>
</feature>
<dbReference type="CDD" id="cd03353">
    <property type="entry name" value="LbH_GlmU_C"/>
    <property type="match status" value="1"/>
</dbReference>
<dbReference type="OrthoDB" id="9775031at2"/>
<dbReference type="NCBIfam" id="TIGR01173">
    <property type="entry name" value="glmU"/>
    <property type="match status" value="1"/>
</dbReference>
<dbReference type="Proteomes" id="UP000005744">
    <property type="component" value="Unassembled WGS sequence"/>
</dbReference>
<feature type="binding site" evidence="18">
    <location>
        <position position="172"/>
    </location>
    <ligand>
        <name>UDP-N-acetyl-alpha-D-glucosamine</name>
        <dbReference type="ChEBI" id="CHEBI:57705"/>
    </ligand>
</feature>
<feature type="binding site" evidence="18">
    <location>
        <begin position="13"/>
        <end position="16"/>
    </location>
    <ligand>
        <name>UDP-N-acetyl-alpha-D-glucosamine</name>
        <dbReference type="ChEBI" id="CHEBI:57705"/>
    </ligand>
</feature>
<comment type="cofactor">
    <cofactor evidence="18">
        <name>Mg(2+)</name>
        <dbReference type="ChEBI" id="CHEBI:18420"/>
    </cofactor>
    <text evidence="18">Binds 1 Mg(2+) ion per subunit.</text>
</comment>
<feature type="binding site" evidence="18">
    <location>
        <position position="230"/>
    </location>
    <ligand>
        <name>UDP-N-acetyl-alpha-D-glucosamine</name>
        <dbReference type="ChEBI" id="CHEBI:57705"/>
    </ligand>
</feature>
<evidence type="ECO:0000313" key="22">
    <source>
        <dbReference type="Proteomes" id="UP000005744"/>
    </source>
</evidence>
<dbReference type="HAMAP" id="MF_01631">
    <property type="entry name" value="GlmU"/>
    <property type="match status" value="1"/>
</dbReference>
<keyword evidence="10 18" id="KW-0133">Cell shape</keyword>
<evidence type="ECO:0000259" key="19">
    <source>
        <dbReference type="Pfam" id="PF12804"/>
    </source>
</evidence>
<dbReference type="SUPFAM" id="SSF53448">
    <property type="entry name" value="Nucleotide-diphospho-sugar transferases"/>
    <property type="match status" value="1"/>
</dbReference>
<dbReference type="Pfam" id="PF12804">
    <property type="entry name" value="NTP_transf_3"/>
    <property type="match status" value="1"/>
</dbReference>
<feature type="binding site" evidence="18">
    <location>
        <position position="408"/>
    </location>
    <ligand>
        <name>acetyl-CoA</name>
        <dbReference type="ChEBI" id="CHEBI:57288"/>
    </ligand>
</feature>
<dbReference type="InterPro" id="IPR025877">
    <property type="entry name" value="MobA-like_NTP_Trfase"/>
</dbReference>
<keyword evidence="4 18" id="KW-0963">Cytoplasm</keyword>
<dbReference type="Gene3D" id="2.160.10.10">
    <property type="entry name" value="Hexapeptide repeat proteins"/>
    <property type="match status" value="1"/>
</dbReference>
<dbReference type="RefSeq" id="WP_002683967.1">
    <property type="nucleotide sequence ID" value="NZ_JH600070.1"/>
</dbReference>
<feature type="binding site" evidence="18">
    <location>
        <begin position="83"/>
        <end position="84"/>
    </location>
    <ligand>
        <name>UDP-N-acetyl-alpha-D-glucosamine</name>
        <dbReference type="ChEBI" id="CHEBI:57705"/>
    </ligand>
</feature>
<dbReference type="InterPro" id="IPR005882">
    <property type="entry name" value="Bifunctional_GlmU"/>
</dbReference>
<keyword evidence="9 18" id="KW-0460">Magnesium</keyword>